<protein>
    <recommendedName>
        <fullName evidence="1">PEGA domain-containing protein</fullName>
    </recommendedName>
</protein>
<accession>A0A1F5SK84</accession>
<dbReference type="Pfam" id="PF08308">
    <property type="entry name" value="PEGA"/>
    <property type="match status" value="1"/>
</dbReference>
<dbReference type="AlphaFoldDB" id="A0A1F5SK84"/>
<feature type="domain" description="PEGA" evidence="1">
    <location>
        <begin position="77"/>
        <end position="116"/>
    </location>
</feature>
<dbReference type="Gene3D" id="2.130.10.10">
    <property type="entry name" value="YVTN repeat-like/Quinoprotein amine dehydrogenase"/>
    <property type="match status" value="1"/>
</dbReference>
<dbReference type="InterPro" id="IPR015943">
    <property type="entry name" value="WD40/YVTN_repeat-like_dom_sf"/>
</dbReference>
<gene>
    <name evidence="2" type="ORF">A2227_04435</name>
</gene>
<organism evidence="2 3">
    <name type="scientific">Candidatus Falkowbacteria bacterium RIFOXYA2_FULL_47_19</name>
    <dbReference type="NCBI Taxonomy" id="1797994"/>
    <lineage>
        <taxon>Bacteria</taxon>
        <taxon>Candidatus Falkowiibacteriota</taxon>
    </lineage>
</organism>
<name>A0A1F5SK84_9BACT</name>
<dbReference type="Proteomes" id="UP000178367">
    <property type="component" value="Unassembled WGS sequence"/>
</dbReference>
<reference evidence="2 3" key="1">
    <citation type="journal article" date="2016" name="Nat. Commun.">
        <title>Thousands of microbial genomes shed light on interconnected biogeochemical processes in an aquifer system.</title>
        <authorList>
            <person name="Anantharaman K."/>
            <person name="Brown C.T."/>
            <person name="Hug L.A."/>
            <person name="Sharon I."/>
            <person name="Castelle C.J."/>
            <person name="Probst A.J."/>
            <person name="Thomas B.C."/>
            <person name="Singh A."/>
            <person name="Wilkins M.J."/>
            <person name="Karaoz U."/>
            <person name="Brodie E.L."/>
            <person name="Williams K.H."/>
            <person name="Hubbard S.S."/>
            <person name="Banfield J.F."/>
        </authorList>
    </citation>
    <scope>NUCLEOTIDE SEQUENCE [LARGE SCALE GENOMIC DNA]</scope>
</reference>
<proteinExistence type="predicted"/>
<dbReference type="SUPFAM" id="SSF82171">
    <property type="entry name" value="DPP6 N-terminal domain-like"/>
    <property type="match status" value="1"/>
</dbReference>
<evidence type="ECO:0000313" key="3">
    <source>
        <dbReference type="Proteomes" id="UP000178367"/>
    </source>
</evidence>
<evidence type="ECO:0000313" key="2">
    <source>
        <dbReference type="EMBL" id="OGF27105.1"/>
    </source>
</evidence>
<dbReference type="InterPro" id="IPR013229">
    <property type="entry name" value="PEGA"/>
</dbReference>
<dbReference type="EMBL" id="MFGB01000010">
    <property type="protein sequence ID" value="OGF27105.1"/>
    <property type="molecule type" value="Genomic_DNA"/>
</dbReference>
<sequence length="453" mass="51870">MSLKQRQALFIFFILVFLTATPLISLYAIGYKIGSGFSFQKTGMLILDTDPKGAKIHLDGKIRQDFFKRLYAEDQSYVRTPAKIKNLLPGTYDVLVELPGFWPWQKKLTVNPGQSTFAEDINLFRKNIPELLESGAFIETAISPGGRNLLTVKSSDDKTTFSLIDLENENKEHFVASGSDNTVIGIWSPNGERVIAGGFIFRVDDWDDPIALDRLIGHNIKNVRWDAINGNRVFYESDEGIHYYDLSDNREKTALVRSDPGDYLPKGDHLYFIKRETGSTRLLIRRLSDDQPAGEINLPNSSYSFLNTERDIINLYDNLSGTLYLIDPFSAYKPLIETLRNIKVTHWVNDNTLLCANDFEIWVFNPKNGKKILLTRISEPLSEVIWHPNNNNIIYVTKKSVNVIELDDREKYNITKLIELEKIERPILNKKGDILYFSAKIGNQEGIYKLYIQ</sequence>
<comment type="caution">
    <text evidence="2">The sequence shown here is derived from an EMBL/GenBank/DDBJ whole genome shotgun (WGS) entry which is preliminary data.</text>
</comment>
<dbReference type="STRING" id="1797994.A2227_04435"/>
<evidence type="ECO:0000259" key="1">
    <source>
        <dbReference type="Pfam" id="PF08308"/>
    </source>
</evidence>